<dbReference type="AlphaFoldDB" id="A0A6J4T855"/>
<evidence type="ECO:0008006" key="2">
    <source>
        <dbReference type="Google" id="ProtNLM"/>
    </source>
</evidence>
<proteinExistence type="predicted"/>
<dbReference type="Pfam" id="PF06245">
    <property type="entry name" value="DUF1015"/>
    <property type="match status" value="1"/>
</dbReference>
<dbReference type="InterPro" id="IPR008323">
    <property type="entry name" value="UCP033563"/>
</dbReference>
<name>A0A6J4T855_9ACTN</name>
<evidence type="ECO:0000313" key="1">
    <source>
        <dbReference type="EMBL" id="CAA9516527.1"/>
    </source>
</evidence>
<dbReference type="EMBL" id="CADCVU010000190">
    <property type="protein sequence ID" value="CAA9516527.1"/>
    <property type="molecule type" value="Genomic_DNA"/>
</dbReference>
<dbReference type="PANTHER" id="PTHR36454:SF1">
    <property type="entry name" value="DUF1015 DOMAIN-CONTAINING PROTEIN"/>
    <property type="match status" value="1"/>
</dbReference>
<dbReference type="PANTHER" id="PTHR36454">
    <property type="entry name" value="LMO2823 PROTEIN"/>
    <property type="match status" value="1"/>
</dbReference>
<dbReference type="PIRSF" id="PIRSF033563">
    <property type="entry name" value="UCP033563"/>
    <property type="match status" value="1"/>
</dbReference>
<accession>A0A6J4T855</accession>
<sequence>MAEIRPLHTLRYDLASVGGLDAVIAPPYDVIDAERRAALVARSPFNVVEVDLPEPATGGGDPYMHATTLLEAWRQAGVLVREREPALWALAQDFVAPDGTRHTRRGFFARVRVEDYGAGRIRPHERTHPGPKEDRLRLTRATRTNLSPIFSLFDDPAGEAWSALEPATAQEPFATATDDDGVENRLWRIGEESAIAAVSRALADRELLIADGHHRYETARLYAQEIGGEGEHRYVLMFLCALSDPGLAVFPTHRLLSGLDESRQQAIREVATRDFEVEQVDRSQIEPPADPGRVAFGYMDSFHRQAYRLTLKDPGVAAAALPERSGAYRSLDTAVLEALVLRGALGLSEYDIADQRSVSYAKSTPAALEAVESGAVDAAFFMRATPIEQVRAVAAAGESMPPKSTFFYPKVPTGLVFSPLE</sequence>
<protein>
    <recommendedName>
        <fullName evidence="2">HTH domain of SpoOJ/ParA/ParB/repB family, involved in chromosome partitioning</fullName>
    </recommendedName>
</protein>
<reference evidence="1" key="1">
    <citation type="submission" date="2020-02" db="EMBL/GenBank/DDBJ databases">
        <authorList>
            <person name="Meier V. D."/>
        </authorList>
    </citation>
    <scope>NUCLEOTIDE SEQUENCE</scope>
    <source>
        <strain evidence="1">AVDCRST_MAG45</strain>
    </source>
</reference>
<organism evidence="1">
    <name type="scientific">uncultured Solirubrobacterales bacterium</name>
    <dbReference type="NCBI Taxonomy" id="768556"/>
    <lineage>
        <taxon>Bacteria</taxon>
        <taxon>Bacillati</taxon>
        <taxon>Actinomycetota</taxon>
        <taxon>Thermoleophilia</taxon>
        <taxon>Solirubrobacterales</taxon>
        <taxon>environmental samples</taxon>
    </lineage>
</organism>
<gene>
    <name evidence="1" type="ORF">AVDCRST_MAG45-2238</name>
</gene>